<comment type="caution">
    <text evidence="1">The sequence shown here is derived from an EMBL/GenBank/DDBJ whole genome shotgun (WGS) entry which is preliminary data.</text>
</comment>
<dbReference type="Proteomes" id="UP000735302">
    <property type="component" value="Unassembled WGS sequence"/>
</dbReference>
<keyword evidence="2" id="KW-1185">Reference proteome</keyword>
<evidence type="ECO:0000313" key="2">
    <source>
        <dbReference type="Proteomes" id="UP000735302"/>
    </source>
</evidence>
<organism evidence="1 2">
    <name type="scientific">Plakobranchus ocellatus</name>
    <dbReference type="NCBI Taxonomy" id="259542"/>
    <lineage>
        <taxon>Eukaryota</taxon>
        <taxon>Metazoa</taxon>
        <taxon>Spiralia</taxon>
        <taxon>Lophotrochozoa</taxon>
        <taxon>Mollusca</taxon>
        <taxon>Gastropoda</taxon>
        <taxon>Heterobranchia</taxon>
        <taxon>Euthyneura</taxon>
        <taxon>Panpulmonata</taxon>
        <taxon>Sacoglossa</taxon>
        <taxon>Placobranchoidea</taxon>
        <taxon>Plakobranchidae</taxon>
        <taxon>Plakobranchus</taxon>
    </lineage>
</organism>
<name>A0AAV4AE51_9GAST</name>
<proteinExistence type="predicted"/>
<accession>A0AAV4AE51</accession>
<gene>
    <name evidence="1" type="ORF">PoB_003218000</name>
</gene>
<sequence length="70" mass="7918">MIDACSQNVGNQARGKQGRADVAGCYHWLLSRQMLPSPSRDQIDLFHTLPEGLNRNLNEDHFKTVPPFPQ</sequence>
<reference evidence="1 2" key="1">
    <citation type="journal article" date="2021" name="Elife">
        <title>Chloroplast acquisition without the gene transfer in kleptoplastic sea slugs, Plakobranchus ocellatus.</title>
        <authorList>
            <person name="Maeda T."/>
            <person name="Takahashi S."/>
            <person name="Yoshida T."/>
            <person name="Shimamura S."/>
            <person name="Takaki Y."/>
            <person name="Nagai Y."/>
            <person name="Toyoda A."/>
            <person name="Suzuki Y."/>
            <person name="Arimoto A."/>
            <person name="Ishii H."/>
            <person name="Satoh N."/>
            <person name="Nishiyama T."/>
            <person name="Hasebe M."/>
            <person name="Maruyama T."/>
            <person name="Minagawa J."/>
            <person name="Obokata J."/>
            <person name="Shigenobu S."/>
        </authorList>
    </citation>
    <scope>NUCLEOTIDE SEQUENCE [LARGE SCALE GENOMIC DNA]</scope>
</reference>
<dbReference type="AlphaFoldDB" id="A0AAV4AE51"/>
<dbReference type="EMBL" id="BLXT01003750">
    <property type="protein sequence ID" value="GFO05675.1"/>
    <property type="molecule type" value="Genomic_DNA"/>
</dbReference>
<protein>
    <submittedName>
        <fullName evidence="1">Uncharacterized protein</fullName>
    </submittedName>
</protein>
<evidence type="ECO:0000313" key="1">
    <source>
        <dbReference type="EMBL" id="GFO05675.1"/>
    </source>
</evidence>